<protein>
    <submittedName>
        <fullName evidence="3">BQ2448_2630 protein</fullName>
    </submittedName>
</protein>
<reference evidence="4" key="1">
    <citation type="submission" date="2016-09" db="EMBL/GenBank/DDBJ databases">
        <authorList>
            <person name="Jeantristanb JTB J.-T."/>
            <person name="Ricardo R."/>
        </authorList>
    </citation>
    <scope>NUCLEOTIDE SEQUENCE [LARGE SCALE GENOMIC DNA]</scope>
</reference>
<feature type="compositionally biased region" description="Low complexity" evidence="1">
    <location>
        <begin position="8"/>
        <end position="26"/>
    </location>
</feature>
<dbReference type="Proteomes" id="UP000198372">
    <property type="component" value="Unassembled WGS sequence"/>
</dbReference>
<accession>A0A238F6X5</accession>
<dbReference type="Gene3D" id="3.10.20.90">
    <property type="entry name" value="Phosphatidylinositol 3-kinase Catalytic Subunit, Chain A, domain 1"/>
    <property type="match status" value="1"/>
</dbReference>
<evidence type="ECO:0000313" key="4">
    <source>
        <dbReference type="Proteomes" id="UP000198372"/>
    </source>
</evidence>
<sequence>MTPPRDPSSPQEHQQDQQGQQLQLPISPGPRPSSSTLDFATALLEPPLRERRATLEAPAPIMLAPRQTTTPVMGEAPLPPSVPASTTTFADDITHDSTKLYGYDLESSPLASKTLHGISHSDHDPLGGGGARVTVDHSTGPLGEGTPVRLEFLLLSGKRMRLSIGDKTSIQRTRELVWQRWPPEWSGPEEFPPSTQSLRLKVAQLMQRTRALVAYGIGTSEGANPTVVHLNVRPLSLSKSESSPAVKKEAQSEGCCGCIIG</sequence>
<dbReference type="AlphaFoldDB" id="A0A238F6X5"/>
<dbReference type="EMBL" id="FMSP01000004">
    <property type="protein sequence ID" value="SCV69610.1"/>
    <property type="molecule type" value="Genomic_DNA"/>
</dbReference>
<dbReference type="STRING" id="269621.A0A238F6X5"/>
<evidence type="ECO:0000256" key="1">
    <source>
        <dbReference type="SAM" id="MobiDB-lite"/>
    </source>
</evidence>
<organism evidence="3 4">
    <name type="scientific">Microbotryum intermedium</name>
    <dbReference type="NCBI Taxonomy" id="269621"/>
    <lineage>
        <taxon>Eukaryota</taxon>
        <taxon>Fungi</taxon>
        <taxon>Dikarya</taxon>
        <taxon>Basidiomycota</taxon>
        <taxon>Pucciniomycotina</taxon>
        <taxon>Microbotryomycetes</taxon>
        <taxon>Microbotryales</taxon>
        <taxon>Microbotryaceae</taxon>
        <taxon>Microbotryum</taxon>
    </lineage>
</organism>
<gene>
    <name evidence="3" type="ORF">BQ2448_2630</name>
</gene>
<name>A0A238F6X5_9BASI</name>
<dbReference type="InterPro" id="IPR029071">
    <property type="entry name" value="Ubiquitin-like_domsf"/>
</dbReference>
<proteinExistence type="predicted"/>
<feature type="domain" description="UBL3-like ubiquitin" evidence="2">
    <location>
        <begin position="148"/>
        <end position="256"/>
    </location>
</feature>
<evidence type="ECO:0000259" key="2">
    <source>
        <dbReference type="Pfam" id="PF13881"/>
    </source>
</evidence>
<feature type="region of interest" description="Disordered" evidence="1">
    <location>
        <begin position="1"/>
        <end position="37"/>
    </location>
</feature>
<dbReference type="OrthoDB" id="1043111at2759"/>
<evidence type="ECO:0000313" key="3">
    <source>
        <dbReference type="EMBL" id="SCV69610.1"/>
    </source>
</evidence>
<dbReference type="InterPro" id="IPR039540">
    <property type="entry name" value="UBL3-like_ubiquitin_dom"/>
</dbReference>
<dbReference type="SUPFAM" id="SSF54236">
    <property type="entry name" value="Ubiquitin-like"/>
    <property type="match status" value="1"/>
</dbReference>
<keyword evidence="4" id="KW-1185">Reference proteome</keyword>
<dbReference type="Pfam" id="PF13881">
    <property type="entry name" value="Rad60-SLD_2"/>
    <property type="match status" value="1"/>
</dbReference>